<dbReference type="InterPro" id="IPR014284">
    <property type="entry name" value="RNA_pol_sigma-70_dom"/>
</dbReference>
<dbReference type="EMBL" id="CP102451">
    <property type="protein sequence ID" value="UUV99888.1"/>
    <property type="molecule type" value="Genomic_DNA"/>
</dbReference>
<keyword evidence="2" id="KW-1185">Reference proteome</keyword>
<organism evidence="1 2">
    <name type="scientific">Vagococcus luciliae</name>
    <dbReference type="NCBI Taxonomy" id="2920380"/>
    <lineage>
        <taxon>Bacteria</taxon>
        <taxon>Bacillati</taxon>
        <taxon>Bacillota</taxon>
        <taxon>Bacilli</taxon>
        <taxon>Lactobacillales</taxon>
        <taxon>Enterococcaceae</taxon>
        <taxon>Vagococcus</taxon>
    </lineage>
</organism>
<dbReference type="SUPFAM" id="SSF88946">
    <property type="entry name" value="Sigma2 domain of RNA polymerase sigma factors"/>
    <property type="match status" value="1"/>
</dbReference>
<evidence type="ECO:0000313" key="1">
    <source>
        <dbReference type="EMBL" id="UUV99888.1"/>
    </source>
</evidence>
<dbReference type="InterPro" id="IPR036388">
    <property type="entry name" value="WH-like_DNA-bd_sf"/>
</dbReference>
<sequence length="166" mass="20091">MEEQIFTTYHSLILGALKKCHITPTHPEFDDYLQQARIELLKAYRHYQTDLDNHPPFRPFIYQKIYWTTLDAIRKEQRRFDKDVIEDSFLESIPQEEDMTSCLVTSDLYHELLALLSKDESHFLNDRFFEQLTISQIAKKHHVARQTVYRWRDGVRKKYQKIEKKV</sequence>
<dbReference type="InterPro" id="IPR013325">
    <property type="entry name" value="RNA_pol_sigma_r2"/>
</dbReference>
<dbReference type="RefSeq" id="WP_257701360.1">
    <property type="nucleotide sequence ID" value="NZ_CP102451.1"/>
</dbReference>
<proteinExistence type="predicted"/>
<evidence type="ECO:0000313" key="2">
    <source>
        <dbReference type="Proteomes" id="UP001058273"/>
    </source>
</evidence>
<reference evidence="1" key="2">
    <citation type="submission" date="2022-08" db="EMBL/GenBank/DDBJ databases">
        <authorList>
            <person name="Poehlein A."/>
            <person name="Guzman J."/>
            <person name="Daniel R."/>
            <person name="Vilcinskas A."/>
        </authorList>
    </citation>
    <scope>NUCLEOTIDE SEQUENCE</scope>
    <source>
        <strain evidence="1">G314FT</strain>
    </source>
</reference>
<dbReference type="NCBIfam" id="TIGR02937">
    <property type="entry name" value="sigma70-ECF"/>
    <property type="match status" value="1"/>
</dbReference>
<gene>
    <name evidence="1" type="ORF">G314FT_20570</name>
</gene>
<reference evidence="1" key="1">
    <citation type="submission" date="2022-08" db="EMBL/GenBank/DDBJ databases">
        <title>Genome sequence of Vagococcus luciliae DSM 112651.</title>
        <authorList>
            <person name="Juan G."/>
            <person name="Anja P."/>
            <person name="Rolf D."/>
            <person name="Kampfer P."/>
            <person name="Vilcinskas A."/>
        </authorList>
    </citation>
    <scope>NUCLEOTIDE SEQUENCE</scope>
    <source>
        <strain evidence="1">G314FT</strain>
    </source>
</reference>
<evidence type="ECO:0008006" key="3">
    <source>
        <dbReference type="Google" id="ProtNLM"/>
    </source>
</evidence>
<dbReference type="SUPFAM" id="SSF88659">
    <property type="entry name" value="Sigma3 and sigma4 domains of RNA polymerase sigma factors"/>
    <property type="match status" value="1"/>
</dbReference>
<accession>A0ABY5P231</accession>
<dbReference type="Proteomes" id="UP001058273">
    <property type="component" value="Chromosome"/>
</dbReference>
<dbReference type="InterPro" id="IPR013324">
    <property type="entry name" value="RNA_pol_sigma_r3/r4-like"/>
</dbReference>
<protein>
    <recommendedName>
        <fullName evidence="3">RNA polymerase sigma-70 region 2 domain-containing protein</fullName>
    </recommendedName>
</protein>
<dbReference type="Gene3D" id="1.10.1740.10">
    <property type="match status" value="1"/>
</dbReference>
<dbReference type="Pfam" id="PF13384">
    <property type="entry name" value="HTH_23"/>
    <property type="match status" value="1"/>
</dbReference>
<dbReference type="Gene3D" id="1.10.10.10">
    <property type="entry name" value="Winged helix-like DNA-binding domain superfamily/Winged helix DNA-binding domain"/>
    <property type="match status" value="1"/>
</dbReference>
<name>A0ABY5P231_9ENTE</name>